<organism evidence="2 3">
    <name type="scientific">Falsiroseomonas algicola</name>
    <dbReference type="NCBI Taxonomy" id="2716930"/>
    <lineage>
        <taxon>Bacteria</taxon>
        <taxon>Pseudomonadati</taxon>
        <taxon>Pseudomonadota</taxon>
        <taxon>Alphaproteobacteria</taxon>
        <taxon>Acetobacterales</taxon>
        <taxon>Roseomonadaceae</taxon>
        <taxon>Falsiroseomonas</taxon>
    </lineage>
</organism>
<proteinExistence type="predicted"/>
<evidence type="ECO:0000259" key="1">
    <source>
        <dbReference type="Pfam" id="PF06904"/>
    </source>
</evidence>
<dbReference type="Proteomes" id="UP000475385">
    <property type="component" value="Unassembled WGS sequence"/>
</dbReference>
<dbReference type="InterPro" id="IPR009683">
    <property type="entry name" value="Extensin-like_C"/>
</dbReference>
<comment type="caution">
    <text evidence="2">The sequence shown here is derived from an EMBL/GenBank/DDBJ whole genome shotgun (WGS) entry which is preliminary data.</text>
</comment>
<dbReference type="Pfam" id="PF06904">
    <property type="entry name" value="Extensin-like_C"/>
    <property type="match status" value="1"/>
</dbReference>
<reference evidence="2 3" key="2">
    <citation type="submission" date="2020-03" db="EMBL/GenBank/DDBJ databases">
        <title>Roseomonas stagni sp. nov., isolated from pond water in Japan.</title>
        <authorList>
            <person name="Furuhata K."/>
            <person name="Miyamoto H."/>
            <person name="Goto K."/>
        </authorList>
    </citation>
    <scope>NUCLEOTIDE SEQUENCE [LARGE SCALE GENOMIC DNA]</scope>
    <source>
        <strain evidence="2 3">PeD5</strain>
    </source>
</reference>
<name>A0A6M1LUL8_9PROT</name>
<dbReference type="AlphaFoldDB" id="A0A6M1LUL8"/>
<feature type="domain" description="Extensin-like C-terminal" evidence="1">
    <location>
        <begin position="54"/>
        <end position="225"/>
    </location>
</feature>
<accession>A0A6M1LUL8</accession>
<evidence type="ECO:0000313" key="3">
    <source>
        <dbReference type="Proteomes" id="UP000475385"/>
    </source>
</evidence>
<sequence length="225" mass="24578">MRPLFIISLLIVIGIIAYRNLPPEWDPAVPLDLRAEPGLMTRVKVSRLAREPEACFAAFAASGMLLTRVPDRPSDVSCGIENAVLLPSSVRVTPRGPTVTCRVAAAWALFERHSLQPAARQHLGTEVVGVRHLGTYSCRNVNSAAAGRRSQHATANAIDIAALLLGDGREVRLVRDWHGDDAEAAFLRAIRDGACRWFRAVLSPDYNAAHADHFHFDMGPSTVCR</sequence>
<reference evidence="2 3" key="1">
    <citation type="submission" date="2020-02" db="EMBL/GenBank/DDBJ databases">
        <authorList>
            <person name="Kim H.M."/>
            <person name="Jeon C.O."/>
        </authorList>
    </citation>
    <scope>NUCLEOTIDE SEQUENCE [LARGE SCALE GENOMIC DNA]</scope>
    <source>
        <strain evidence="2 3">PeD5</strain>
    </source>
</reference>
<evidence type="ECO:0000313" key="2">
    <source>
        <dbReference type="EMBL" id="NGM24158.1"/>
    </source>
</evidence>
<dbReference type="EMBL" id="JAAIKB010000026">
    <property type="protein sequence ID" value="NGM24158.1"/>
    <property type="molecule type" value="Genomic_DNA"/>
</dbReference>
<protein>
    <submittedName>
        <fullName evidence="2">Extensin family protein</fullName>
    </submittedName>
</protein>
<gene>
    <name evidence="2" type="ORF">G3576_29475</name>
</gene>
<keyword evidence="3" id="KW-1185">Reference proteome</keyword>